<reference evidence="1 2" key="1">
    <citation type="journal article" date="2016" name="Nat. Commun.">
        <title>Thousands of microbial genomes shed light on interconnected biogeochemical processes in an aquifer system.</title>
        <authorList>
            <person name="Anantharaman K."/>
            <person name="Brown C.T."/>
            <person name="Hug L.A."/>
            <person name="Sharon I."/>
            <person name="Castelle C.J."/>
            <person name="Probst A.J."/>
            <person name="Thomas B.C."/>
            <person name="Singh A."/>
            <person name="Wilkins M.J."/>
            <person name="Karaoz U."/>
            <person name="Brodie E.L."/>
            <person name="Williams K.H."/>
            <person name="Hubbard S.S."/>
            <person name="Banfield J.F."/>
        </authorList>
    </citation>
    <scope>NUCLEOTIDE SEQUENCE [LARGE SCALE GENOMIC DNA]</scope>
</reference>
<dbReference type="AlphaFoldDB" id="A0A1F8DK54"/>
<dbReference type="InterPro" id="IPR029058">
    <property type="entry name" value="AB_hydrolase_fold"/>
</dbReference>
<protein>
    <recommendedName>
        <fullName evidence="3">AB hydrolase-1 domain-containing protein</fullName>
    </recommendedName>
</protein>
<sequence>MVTIILPGYSAHNKSWLEETAQTIGTQGEIRAVYWDHWTDPEKKFNAKEKGRLINDITGAGASDIVAKSIGTLVAAYMILKSPTKIRKVILCGVPLNDLSEEDKEVVKLALKSIPSKNVICFQNEEDPHGGSGQLKNFLSGFDSGVEVISKSRADHEYSYVEEFKKFLLG</sequence>
<organism evidence="1 2">
    <name type="scientific">Candidatus Woesebacteria bacterium RIFOXYD1_FULL_43_18</name>
    <dbReference type="NCBI Taxonomy" id="1802551"/>
    <lineage>
        <taxon>Bacteria</taxon>
        <taxon>Candidatus Woeseibacteriota</taxon>
    </lineage>
</organism>
<dbReference type="EMBL" id="MGIL01000015">
    <property type="protein sequence ID" value="OGM88165.1"/>
    <property type="molecule type" value="Genomic_DNA"/>
</dbReference>
<dbReference type="Gene3D" id="3.40.50.1820">
    <property type="entry name" value="alpha/beta hydrolase"/>
    <property type="match status" value="1"/>
</dbReference>
<dbReference type="Proteomes" id="UP000177596">
    <property type="component" value="Unassembled WGS sequence"/>
</dbReference>
<evidence type="ECO:0000313" key="2">
    <source>
        <dbReference type="Proteomes" id="UP000177596"/>
    </source>
</evidence>
<gene>
    <name evidence="1" type="ORF">A2573_02015</name>
</gene>
<evidence type="ECO:0008006" key="3">
    <source>
        <dbReference type="Google" id="ProtNLM"/>
    </source>
</evidence>
<proteinExistence type="predicted"/>
<accession>A0A1F8DK54</accession>
<comment type="caution">
    <text evidence="1">The sequence shown here is derived from an EMBL/GenBank/DDBJ whole genome shotgun (WGS) entry which is preliminary data.</text>
</comment>
<name>A0A1F8DK54_9BACT</name>
<dbReference type="SUPFAM" id="SSF53474">
    <property type="entry name" value="alpha/beta-Hydrolases"/>
    <property type="match status" value="1"/>
</dbReference>
<evidence type="ECO:0000313" key="1">
    <source>
        <dbReference type="EMBL" id="OGM88165.1"/>
    </source>
</evidence>